<protein>
    <submittedName>
        <fullName evidence="1">Type II secretion system F family protein</fullName>
    </submittedName>
</protein>
<dbReference type="EMBL" id="JZWS03000003">
    <property type="protein sequence ID" value="MEW9491240.1"/>
    <property type="molecule type" value="Genomic_DNA"/>
</dbReference>
<comment type="caution">
    <text evidence="1">The sequence shown here is derived from an EMBL/GenBank/DDBJ whole genome shotgun (WGS) entry which is preliminary data.</text>
</comment>
<gene>
    <name evidence="1" type="ORF">TQ35_0003435</name>
</gene>
<evidence type="ECO:0000313" key="1">
    <source>
        <dbReference type="EMBL" id="MEW9491240.1"/>
    </source>
</evidence>
<accession>A0ACC6TN76</accession>
<sequence length="617" mass="67469">MTLKLRKISTTGTPIAKNTGNGPSSLYMGFYNLGLVKRMAKSYQEKLMLAGLTEDPVLFAARTFFFTLVGLAIGLVLMIFGGLILFKFYLPLREPKFLAVSLMMIMFGLVIPVVTYFISYLNVSQAIDNRKSGLNAETFAFSAVFIIFLRSGLSPRVLFERIPKVGAFQYVSQLMLYGYKRMKYLGESVEDALRETTKVSPSKLFNDFISTYITAVRTGAPVIETMEAKVRALLREFELLGDKAAENLSGVGEGYVIWLASGYIMIFLVLILEAVFPQLGGGLTLGLMGAVAVVLIPMVNLVFVFMADSIQLKFPERNLSSYKVFYVTFPIGMIVTFVILALQHQLFNLFTLSGTVQDIVPTSIAILIGLLIASVPPAIVTNKELREGTGYDQYVVNLLRTISEGLRAGLSPEAVIRNLKDSKEMGKLRYVLRAIVAYVNLGYPLKDAIRKGADRINDFTSKIALLSLADMLDIGSLTPETVEVLAQQIDSQILVRSKYLSKVKILMATPYVGVVIALIASVFLGIAVVKLILVQSFSYGPLVLASELLPKAVYISAVSSIYNAYFAGFLVGKLGSGKMATGFLHSIILAVVTTVMLIVMLHVNIGFVTPSSSSATL</sequence>
<reference evidence="1" key="1">
    <citation type="submission" date="2024-07" db="EMBL/GenBank/DDBJ databases">
        <title>Metagenome and Metagenome-Assembled Genomes of Archaea from a hot spring from the geothermal field of Los Azufres, Mexico.</title>
        <authorList>
            <person name="Marin-Paredes R."/>
            <person name="Martinez-Romero E."/>
            <person name="Servin-Garciduenas L.E."/>
        </authorList>
    </citation>
    <scope>NUCLEOTIDE SEQUENCE</scope>
    <source>
        <strain evidence="1">AZ1-454</strain>
    </source>
</reference>
<dbReference type="Proteomes" id="UP000053480">
    <property type="component" value="Unassembled WGS sequence"/>
</dbReference>
<organism evidence="1 2">
    <name type="scientific">Candidatus Aramenus sulfurataquae</name>
    <dbReference type="NCBI Taxonomy" id="1326980"/>
    <lineage>
        <taxon>Archaea</taxon>
        <taxon>Thermoproteota</taxon>
        <taxon>Thermoprotei</taxon>
        <taxon>Sulfolobales</taxon>
        <taxon>Sulfolobaceae</taxon>
        <taxon>Candidatus Aramenus</taxon>
    </lineage>
</organism>
<evidence type="ECO:0000313" key="2">
    <source>
        <dbReference type="Proteomes" id="UP000053480"/>
    </source>
</evidence>
<proteinExistence type="predicted"/>
<name>A0ACC6TN76_9CREN</name>